<evidence type="ECO:0000313" key="2">
    <source>
        <dbReference type="Proteomes" id="UP001225378"/>
    </source>
</evidence>
<organism evidence="1 2">
    <name type="scientific">Methylomarinum roseum</name>
    <dbReference type="NCBI Taxonomy" id="3067653"/>
    <lineage>
        <taxon>Bacteria</taxon>
        <taxon>Pseudomonadati</taxon>
        <taxon>Pseudomonadota</taxon>
        <taxon>Gammaproteobacteria</taxon>
        <taxon>Methylococcales</taxon>
        <taxon>Methylococcaceae</taxon>
        <taxon>Methylomarinum</taxon>
    </lineage>
</organism>
<protein>
    <submittedName>
        <fullName evidence="1">Methyltransferase domain-containing protein</fullName>
    </submittedName>
</protein>
<dbReference type="InterPro" id="IPR029063">
    <property type="entry name" value="SAM-dependent_MTases_sf"/>
</dbReference>
<name>A0AAU7NPW2_9GAMM</name>
<dbReference type="GO" id="GO:0032259">
    <property type="term" value="P:methylation"/>
    <property type="evidence" value="ECO:0007669"/>
    <property type="project" value="UniProtKB-KW"/>
</dbReference>
<sequence>MHINDDEKNKLKDIKKFYESVYYKNTIADTHISKHNKNLVNKLNISEGQKILDVGCGNGSFLYAASQNNAIPTGIDLSTKAIEACKSIMPQGDFHAIPAESLPFEIDFITCLGSLEHFVNKKQAIEEMVRVAKSNAKFLILVPNADFLTRRLGLFKGTHQVEAKEEVLPLAQWRNLFESAGLEVTAKWKDLHVLSWSWILKDKWYKTPIRAIQAFALTVWPLHWQYQIYFLCHKK</sequence>
<dbReference type="SUPFAM" id="SSF53335">
    <property type="entry name" value="S-adenosyl-L-methionine-dependent methyltransferases"/>
    <property type="match status" value="1"/>
</dbReference>
<dbReference type="KEGG" id="mech:Q9L42_011515"/>
<accession>A0AAU7NPW2</accession>
<dbReference type="EMBL" id="CP157743">
    <property type="protein sequence ID" value="XBS19002.1"/>
    <property type="molecule type" value="Genomic_DNA"/>
</dbReference>
<keyword evidence="1" id="KW-0489">Methyltransferase</keyword>
<reference evidence="1 2" key="1">
    <citation type="journal article" date="2024" name="Microbiology">
        <title>Methylomarinum rosea sp. nov., a novel halophilic methanotrophic bacterium from the hypersaline Lake Elton.</title>
        <authorList>
            <person name="Suleimanov R.Z."/>
            <person name="Oshkin I.Y."/>
            <person name="Danilova O.V."/>
            <person name="Suzina N.E."/>
            <person name="Dedysh S.N."/>
        </authorList>
    </citation>
    <scope>NUCLEOTIDE SEQUENCE [LARGE SCALE GENOMIC DNA]</scope>
    <source>
        <strain evidence="1 2">Ch1-1</strain>
    </source>
</reference>
<proteinExistence type="predicted"/>
<dbReference type="AlphaFoldDB" id="A0AAU7NPW2"/>
<dbReference type="Proteomes" id="UP001225378">
    <property type="component" value="Chromosome"/>
</dbReference>
<dbReference type="CDD" id="cd02440">
    <property type="entry name" value="AdoMet_MTases"/>
    <property type="match status" value="1"/>
</dbReference>
<gene>
    <name evidence="1" type="ORF">Q9L42_011515</name>
</gene>
<dbReference type="Pfam" id="PF13489">
    <property type="entry name" value="Methyltransf_23"/>
    <property type="match status" value="1"/>
</dbReference>
<dbReference type="PANTHER" id="PTHR43861">
    <property type="entry name" value="TRANS-ACONITATE 2-METHYLTRANSFERASE-RELATED"/>
    <property type="match status" value="1"/>
</dbReference>
<keyword evidence="2" id="KW-1185">Reference proteome</keyword>
<dbReference type="RefSeq" id="WP_305908257.1">
    <property type="nucleotide sequence ID" value="NZ_CP157743.1"/>
</dbReference>
<dbReference type="Gene3D" id="3.40.50.150">
    <property type="entry name" value="Vaccinia Virus protein VP39"/>
    <property type="match status" value="1"/>
</dbReference>
<dbReference type="GO" id="GO:0008168">
    <property type="term" value="F:methyltransferase activity"/>
    <property type="evidence" value="ECO:0007669"/>
    <property type="project" value="UniProtKB-KW"/>
</dbReference>
<keyword evidence="1" id="KW-0808">Transferase</keyword>
<evidence type="ECO:0000313" key="1">
    <source>
        <dbReference type="EMBL" id="XBS19002.1"/>
    </source>
</evidence>